<feature type="compositionally biased region" description="Basic and acidic residues" evidence="1">
    <location>
        <begin position="40"/>
        <end position="66"/>
    </location>
</feature>
<name>A0AAE1NEX1_9EUCA</name>
<dbReference type="EMBL" id="JAWZYT010006605">
    <property type="protein sequence ID" value="KAK4287875.1"/>
    <property type="molecule type" value="Genomic_DNA"/>
</dbReference>
<proteinExistence type="predicted"/>
<evidence type="ECO:0000313" key="3">
    <source>
        <dbReference type="Proteomes" id="UP001292094"/>
    </source>
</evidence>
<accession>A0AAE1NEX1</accession>
<dbReference type="AlphaFoldDB" id="A0AAE1NEX1"/>
<dbReference type="Proteomes" id="UP001292094">
    <property type="component" value="Unassembled WGS sequence"/>
</dbReference>
<organism evidence="2 3">
    <name type="scientific">Petrolisthes manimaculis</name>
    <dbReference type="NCBI Taxonomy" id="1843537"/>
    <lineage>
        <taxon>Eukaryota</taxon>
        <taxon>Metazoa</taxon>
        <taxon>Ecdysozoa</taxon>
        <taxon>Arthropoda</taxon>
        <taxon>Crustacea</taxon>
        <taxon>Multicrustacea</taxon>
        <taxon>Malacostraca</taxon>
        <taxon>Eumalacostraca</taxon>
        <taxon>Eucarida</taxon>
        <taxon>Decapoda</taxon>
        <taxon>Pleocyemata</taxon>
        <taxon>Anomura</taxon>
        <taxon>Galatheoidea</taxon>
        <taxon>Porcellanidae</taxon>
        <taxon>Petrolisthes</taxon>
    </lineage>
</organism>
<reference evidence="2" key="1">
    <citation type="submission" date="2023-11" db="EMBL/GenBank/DDBJ databases">
        <title>Genome assemblies of two species of porcelain crab, Petrolisthes cinctipes and Petrolisthes manimaculis (Anomura: Porcellanidae).</title>
        <authorList>
            <person name="Angst P."/>
        </authorList>
    </citation>
    <scope>NUCLEOTIDE SEQUENCE</scope>
    <source>
        <strain evidence="2">PB745_02</strain>
        <tissue evidence="2">Gill</tissue>
    </source>
</reference>
<protein>
    <submittedName>
        <fullName evidence="2">Uncharacterized protein</fullName>
    </submittedName>
</protein>
<evidence type="ECO:0000256" key="1">
    <source>
        <dbReference type="SAM" id="MobiDB-lite"/>
    </source>
</evidence>
<comment type="caution">
    <text evidence="2">The sequence shown here is derived from an EMBL/GenBank/DDBJ whole genome shotgun (WGS) entry which is preliminary data.</text>
</comment>
<keyword evidence="3" id="KW-1185">Reference proteome</keyword>
<feature type="compositionally biased region" description="Polar residues" evidence="1">
    <location>
        <begin position="1"/>
        <end position="17"/>
    </location>
</feature>
<feature type="region of interest" description="Disordered" evidence="1">
    <location>
        <begin position="1"/>
        <end position="78"/>
    </location>
</feature>
<evidence type="ECO:0000313" key="2">
    <source>
        <dbReference type="EMBL" id="KAK4287875.1"/>
    </source>
</evidence>
<gene>
    <name evidence="2" type="ORF">Pmani_039065</name>
</gene>
<sequence>MPGKTDGTNIHQGTPTHYTREGKGGIYLTGGKLHIITNPDPRERISVRDEERTSERTRERERERINVSKNKRGNEGTN</sequence>